<dbReference type="PANTHER" id="PTHR48098:SF1">
    <property type="entry name" value="DIACYLGLYCEROL ACYLTRANSFERASE_MYCOLYLTRANSFERASE AG85A"/>
    <property type="match status" value="1"/>
</dbReference>
<dbReference type="SUPFAM" id="SSF53474">
    <property type="entry name" value="alpha/beta-Hydrolases"/>
    <property type="match status" value="1"/>
</dbReference>
<sequence>MRDANLLCSGALWLAWLLLALATLFALFLAAPLRRLGKALLWALAVGALATTGTWIAMDYVWVPFPDGLDWHVYAWIFLAGTDLVLLGFALVRKGRPAWRATRILGAIVAVALFAVGASLGTNEVYQAYPTLSAFLGRGSIQTVKWTDLHLKPGKGKASAARAIASGHGILTQVRIPGARSGFKARAANIYLPPAALGSNPPKLPVVVMLPGIPGTPNDWVRLGTGPQIAEQYAATHGGVAPILVLADVTRATTFNTLCADSVRGNASTYATKDIPAWVKKNLPAADSPQQWMVVGVSFGGTCAVQFALQDPTAYRHFFDMSGEAEQKLFTRAYTIKNAFASNTDQWARYQIEPLLAQRSYPQLSGRFGLGVKDDFSGPKTRRIHALAKKKKIAVGNIVYTSGRHSWAVWRTLLKSQWPWMMQQLELEKEQR</sequence>
<evidence type="ECO:0000313" key="2">
    <source>
        <dbReference type="EMBL" id="WCE46078.1"/>
    </source>
</evidence>
<keyword evidence="1" id="KW-1133">Transmembrane helix</keyword>
<dbReference type="InterPro" id="IPR000801">
    <property type="entry name" value="Esterase-like"/>
</dbReference>
<dbReference type="EMBL" id="CP116394">
    <property type="protein sequence ID" value="WCE46078.1"/>
    <property type="molecule type" value="Genomic_DNA"/>
</dbReference>
<dbReference type="InterPro" id="IPR050583">
    <property type="entry name" value="Mycobacterial_A85_antigen"/>
</dbReference>
<feature type="transmembrane region" description="Helical" evidence="1">
    <location>
        <begin position="104"/>
        <end position="122"/>
    </location>
</feature>
<evidence type="ECO:0000313" key="3">
    <source>
        <dbReference type="Proteomes" id="UP001211044"/>
    </source>
</evidence>
<dbReference type="InterPro" id="IPR029058">
    <property type="entry name" value="AB_hydrolase_fold"/>
</dbReference>
<name>A0AB38XP62_9ACTO</name>
<keyword evidence="1" id="KW-0812">Transmembrane</keyword>
<dbReference type="Pfam" id="PF00756">
    <property type="entry name" value="Esterase"/>
    <property type="match status" value="1"/>
</dbReference>
<dbReference type="GO" id="GO:0016787">
    <property type="term" value="F:hydrolase activity"/>
    <property type="evidence" value="ECO:0007669"/>
    <property type="project" value="UniProtKB-KW"/>
</dbReference>
<accession>A0AB38XP62</accession>
<gene>
    <name evidence="2" type="ORF">PIG85_00080</name>
</gene>
<dbReference type="PANTHER" id="PTHR48098">
    <property type="entry name" value="ENTEROCHELIN ESTERASE-RELATED"/>
    <property type="match status" value="1"/>
</dbReference>
<feature type="transmembrane region" description="Helical" evidence="1">
    <location>
        <begin position="12"/>
        <end position="33"/>
    </location>
</feature>
<dbReference type="AlphaFoldDB" id="A0AB38XP62"/>
<dbReference type="Gene3D" id="3.40.50.1820">
    <property type="entry name" value="alpha/beta hydrolase"/>
    <property type="match status" value="1"/>
</dbReference>
<dbReference type="Proteomes" id="UP001211044">
    <property type="component" value="Chromosome"/>
</dbReference>
<reference evidence="2" key="1">
    <citation type="submission" date="2023-01" db="EMBL/GenBank/DDBJ databases">
        <title>Comparative Genomic Analysis of the Clinically-Derived Winkia Strain NY0527 Provides Evidence into the Taxonomic Reassignment of Winkia neuii and Characterizes Their Virulence Traits.</title>
        <authorList>
            <person name="Cai X."/>
            <person name="Peng Y."/>
            <person name="Li M."/>
            <person name="Qiu Y."/>
            <person name="Wang Y."/>
            <person name="Xu L."/>
            <person name="Hou Q."/>
        </authorList>
    </citation>
    <scope>NUCLEOTIDE SEQUENCE</scope>
    <source>
        <strain evidence="2">NY0527</strain>
    </source>
</reference>
<feature type="transmembrane region" description="Helical" evidence="1">
    <location>
        <begin position="73"/>
        <end position="92"/>
    </location>
</feature>
<proteinExistence type="predicted"/>
<feature type="transmembrane region" description="Helical" evidence="1">
    <location>
        <begin position="40"/>
        <end position="61"/>
    </location>
</feature>
<evidence type="ECO:0000256" key="1">
    <source>
        <dbReference type="SAM" id="Phobius"/>
    </source>
</evidence>
<keyword evidence="1" id="KW-0472">Membrane</keyword>
<organism evidence="2 3">
    <name type="scientific">Winkia neuii subsp. anitrata</name>
    <dbReference type="NCBI Taxonomy" id="29318"/>
    <lineage>
        <taxon>Bacteria</taxon>
        <taxon>Bacillati</taxon>
        <taxon>Actinomycetota</taxon>
        <taxon>Actinomycetes</taxon>
        <taxon>Actinomycetales</taxon>
        <taxon>Actinomycetaceae</taxon>
        <taxon>Winkia</taxon>
    </lineage>
</organism>
<protein>
    <submittedName>
        <fullName evidence="2">Alpha/beta hydrolase-fold protein</fullName>
    </submittedName>
</protein>
<dbReference type="KEGG" id="wne:PIG85_00080"/>
<dbReference type="GO" id="GO:0016747">
    <property type="term" value="F:acyltransferase activity, transferring groups other than amino-acyl groups"/>
    <property type="evidence" value="ECO:0007669"/>
    <property type="project" value="TreeGrafter"/>
</dbReference>
<keyword evidence="2" id="KW-0378">Hydrolase</keyword>
<dbReference type="RefSeq" id="WP_004807798.1">
    <property type="nucleotide sequence ID" value="NZ_CP116394.1"/>
</dbReference>